<name>A0A1X6ZPQ7_9RHOB</name>
<sequence length="855" mass="96271">MTESVHMTGSKLSESGAATVFKDTVLLVVTEAETEAYIPEIRENLDLLWPGHPDCVVATDGALKDDATLTFQNVTFLQKLDKAVRRIQKDRPETRHIFLMRDVFCPLGPVDTRMLETAMGEVQAQDLEFVLFQWPGNFESYLDSDVAPPVVADGVDLQAMQQNRDGINSLAPAIWDINHLLSVIDAKMGAWIHDADRFPNPVPVAAVHYMQQDGWPTLYGGFLIDGVANPKAITRSYFPASPLASKLRVEYCGQDDLNKARKKYGLAKATRGLSKKAKHSKALKDAPQWTPEDGAAEVFKNTILLVLSQADNEKYIPAVRETLDRFWPGHPNCVFAHGGESEGTGVPDDLEETFLQRLDGAVQRIRKEHPDTRHVFLLPNEFCPLGQVDTLMLQTAMTKVLDQDLQFVLFQWPGDFRIALDSEVAPSVVAGNLELTAMRPYWETINAVAPAIWGIDHLQWVIDTKKEAWIHDIRRFQHPLPESPAVHYMQLNGWPTLDGGFLIDGEVNPKAVTRTYFPQSSLMTQLREDYCGADDLRKARKKYGLAKVTRRFSKAAERRKMMKQITKRAPEDGPAEAFKDTVLLVSTYSRNEHYIPAILKTLDMFWPGHPECVVATDGDLDVPGVIRFKDKTFVELLLATARKIKEDRPSTRHIFLMLEDLCPLAPVDTEVVETAMKKVRENDLKYALFPWPGDFSWTFDRTSAPTIIGPDVELAPMQKDWDAPNSLVTAIWNIDHLIWMAERKLEAGVNDPWGFEHQLEENPHTHYMQLNGWPTVQDGFFVRGKLNHLAVTQTGFPPSPIASQLRKEYCGVDNLQIARLKYGLTAFSGHVKARKERKRGLNAKAPETAKPAGDL</sequence>
<dbReference type="Proteomes" id="UP000193778">
    <property type="component" value="Unassembled WGS sequence"/>
</dbReference>
<evidence type="ECO:0000256" key="1">
    <source>
        <dbReference type="SAM" id="MobiDB-lite"/>
    </source>
</evidence>
<keyword evidence="3" id="KW-1185">Reference proteome</keyword>
<feature type="region of interest" description="Disordered" evidence="1">
    <location>
        <begin position="836"/>
        <end position="855"/>
    </location>
</feature>
<dbReference type="AlphaFoldDB" id="A0A1X6ZPQ7"/>
<dbReference type="OrthoDB" id="754181at2"/>
<organism evidence="2 3">
    <name type="scientific">Ruegeria meonggei</name>
    <dbReference type="NCBI Taxonomy" id="1446476"/>
    <lineage>
        <taxon>Bacteria</taxon>
        <taxon>Pseudomonadati</taxon>
        <taxon>Pseudomonadota</taxon>
        <taxon>Alphaproteobacteria</taxon>
        <taxon>Rhodobacterales</taxon>
        <taxon>Roseobacteraceae</taxon>
        <taxon>Ruegeria</taxon>
    </lineage>
</organism>
<accession>A0A1X6ZPQ7</accession>
<protein>
    <submittedName>
        <fullName evidence="2">Uncharacterized protein</fullName>
    </submittedName>
</protein>
<dbReference type="RefSeq" id="WP_085823301.1">
    <property type="nucleotide sequence ID" value="NZ_FWFP01000008.1"/>
</dbReference>
<gene>
    <name evidence="2" type="ORF">RUM8411_02792</name>
</gene>
<reference evidence="3" key="1">
    <citation type="submission" date="2017-03" db="EMBL/GenBank/DDBJ databases">
        <authorList>
            <person name="Rodrigo-Torres L."/>
            <person name="Arahal R.D."/>
            <person name="Lucena T."/>
        </authorList>
    </citation>
    <scope>NUCLEOTIDE SEQUENCE [LARGE SCALE GENOMIC DNA]</scope>
    <source>
        <strain evidence="3">CECT 8411</strain>
    </source>
</reference>
<dbReference type="EMBL" id="FWFP01000008">
    <property type="protein sequence ID" value="SLN57721.1"/>
    <property type="molecule type" value="Genomic_DNA"/>
</dbReference>
<proteinExistence type="predicted"/>
<evidence type="ECO:0000313" key="2">
    <source>
        <dbReference type="EMBL" id="SLN57721.1"/>
    </source>
</evidence>
<evidence type="ECO:0000313" key="3">
    <source>
        <dbReference type="Proteomes" id="UP000193778"/>
    </source>
</evidence>